<organism evidence="1 2">
    <name type="scientific">Auriscalpium vulgare</name>
    <dbReference type="NCBI Taxonomy" id="40419"/>
    <lineage>
        <taxon>Eukaryota</taxon>
        <taxon>Fungi</taxon>
        <taxon>Dikarya</taxon>
        <taxon>Basidiomycota</taxon>
        <taxon>Agaricomycotina</taxon>
        <taxon>Agaricomycetes</taxon>
        <taxon>Russulales</taxon>
        <taxon>Auriscalpiaceae</taxon>
        <taxon>Auriscalpium</taxon>
    </lineage>
</organism>
<dbReference type="EMBL" id="MU275993">
    <property type="protein sequence ID" value="KAI0044130.1"/>
    <property type="molecule type" value="Genomic_DNA"/>
</dbReference>
<evidence type="ECO:0000313" key="2">
    <source>
        <dbReference type="Proteomes" id="UP000814033"/>
    </source>
</evidence>
<gene>
    <name evidence="1" type="ORF">FA95DRAFT_301524</name>
</gene>
<dbReference type="Proteomes" id="UP000814033">
    <property type="component" value="Unassembled WGS sequence"/>
</dbReference>
<accession>A0ACB8RKK7</accession>
<reference evidence="1" key="2">
    <citation type="journal article" date="2022" name="New Phytol.">
        <title>Evolutionary transition to the ectomycorrhizal habit in the genomes of a hyperdiverse lineage of mushroom-forming fungi.</title>
        <authorList>
            <person name="Looney B."/>
            <person name="Miyauchi S."/>
            <person name="Morin E."/>
            <person name="Drula E."/>
            <person name="Courty P.E."/>
            <person name="Kohler A."/>
            <person name="Kuo A."/>
            <person name="LaButti K."/>
            <person name="Pangilinan J."/>
            <person name="Lipzen A."/>
            <person name="Riley R."/>
            <person name="Andreopoulos W."/>
            <person name="He G."/>
            <person name="Johnson J."/>
            <person name="Nolan M."/>
            <person name="Tritt A."/>
            <person name="Barry K.W."/>
            <person name="Grigoriev I.V."/>
            <person name="Nagy L.G."/>
            <person name="Hibbett D."/>
            <person name="Henrissat B."/>
            <person name="Matheny P.B."/>
            <person name="Labbe J."/>
            <person name="Martin F.M."/>
        </authorList>
    </citation>
    <scope>NUCLEOTIDE SEQUENCE</scope>
    <source>
        <strain evidence="1">FP105234-sp</strain>
    </source>
</reference>
<protein>
    <submittedName>
        <fullName evidence="1">Uncharacterized protein</fullName>
    </submittedName>
</protein>
<name>A0ACB8RKK7_9AGAM</name>
<sequence length="490" mass="54606">MNGDRRTLQSLQHMFGASGAQRPSVMNNNRRRSEYVRFHPDDDQHYYPDALFEHPNNFVPNKDWAGRTIWWGLSPIVPQGKPGAGHVDHDYEHLMMRKMAGNLYGRAGGNAAFPETPEEQFVGALVDKQIRKLEAMDLGDLVHRDYTLKIVMEEIKDNHGNDMIWREFRVSGGISIAALADKVITPLMGWVRNYHAHAFTVHKDGAVYGPTVCFNDTTSQVQLMNRIQESKAIDMMHLQSIGYGAVPEKSNRGVWTLAHLLQEEGETMLWVYDYGDNYTHVITVEEIAPVSESTGKVAVLDGAGACPREDGSGNHEWAEEVRKLASPIASERETVLGELRRALNYKGRTIGASFDPEDFDLAEARARVHAALGSPDSVGSGAKTFVSLLHEGAVDDFHNGSGAAGRLRRGQTLERTWDDEEGGPRVGGRYMEEITSSKRDKKDGACCYMCGTPHNLSGCTGCRKAFYCGTECQKAHWNAGHRAQCKKWRK</sequence>
<proteinExistence type="predicted"/>
<evidence type="ECO:0000313" key="1">
    <source>
        <dbReference type="EMBL" id="KAI0044130.1"/>
    </source>
</evidence>
<reference evidence="1" key="1">
    <citation type="submission" date="2021-02" db="EMBL/GenBank/DDBJ databases">
        <authorList>
            <consortium name="DOE Joint Genome Institute"/>
            <person name="Ahrendt S."/>
            <person name="Looney B.P."/>
            <person name="Miyauchi S."/>
            <person name="Morin E."/>
            <person name="Drula E."/>
            <person name="Courty P.E."/>
            <person name="Chicoki N."/>
            <person name="Fauchery L."/>
            <person name="Kohler A."/>
            <person name="Kuo A."/>
            <person name="Labutti K."/>
            <person name="Pangilinan J."/>
            <person name="Lipzen A."/>
            <person name="Riley R."/>
            <person name="Andreopoulos W."/>
            <person name="He G."/>
            <person name="Johnson J."/>
            <person name="Barry K.W."/>
            <person name="Grigoriev I.V."/>
            <person name="Nagy L."/>
            <person name="Hibbett D."/>
            <person name="Henrissat B."/>
            <person name="Matheny P.B."/>
            <person name="Labbe J."/>
            <person name="Martin F."/>
        </authorList>
    </citation>
    <scope>NUCLEOTIDE SEQUENCE</scope>
    <source>
        <strain evidence="1">FP105234-sp</strain>
    </source>
</reference>
<comment type="caution">
    <text evidence="1">The sequence shown here is derived from an EMBL/GenBank/DDBJ whole genome shotgun (WGS) entry which is preliminary data.</text>
</comment>
<keyword evidence="2" id="KW-1185">Reference proteome</keyword>